<organism evidence="6 7">
    <name type="scientific">Mya arenaria</name>
    <name type="common">Soft-shell clam</name>
    <dbReference type="NCBI Taxonomy" id="6604"/>
    <lineage>
        <taxon>Eukaryota</taxon>
        <taxon>Metazoa</taxon>
        <taxon>Spiralia</taxon>
        <taxon>Lophotrochozoa</taxon>
        <taxon>Mollusca</taxon>
        <taxon>Bivalvia</taxon>
        <taxon>Autobranchia</taxon>
        <taxon>Heteroconchia</taxon>
        <taxon>Euheterodonta</taxon>
        <taxon>Imparidentia</taxon>
        <taxon>Neoheterodontei</taxon>
        <taxon>Myida</taxon>
        <taxon>Myoidea</taxon>
        <taxon>Myidae</taxon>
        <taxon>Mya</taxon>
    </lineage>
</organism>
<dbReference type="Gene3D" id="1.10.510.10">
    <property type="entry name" value="Transferase(Phosphotransferase) domain 1"/>
    <property type="match status" value="1"/>
</dbReference>
<dbReference type="PANTHER" id="PTHR44329">
    <property type="entry name" value="SERINE/THREONINE-PROTEIN KINASE TNNI3K-RELATED"/>
    <property type="match status" value="1"/>
</dbReference>
<keyword evidence="1 3" id="KW-0547">Nucleotide-binding</keyword>
<feature type="binding site" evidence="3">
    <location>
        <position position="768"/>
    </location>
    <ligand>
        <name>ATP</name>
        <dbReference type="ChEBI" id="CHEBI:30616"/>
    </ligand>
</feature>
<dbReference type="InterPro" id="IPR051681">
    <property type="entry name" value="Ser/Thr_Kinases-Pseudokinases"/>
</dbReference>
<dbReference type="PANTHER" id="PTHR44329:SF298">
    <property type="entry name" value="MIXED LINEAGE KINASE DOMAIN-LIKE PROTEIN"/>
    <property type="match status" value="1"/>
</dbReference>
<dbReference type="InterPro" id="IPR000719">
    <property type="entry name" value="Prot_kinase_dom"/>
</dbReference>
<evidence type="ECO:0000259" key="5">
    <source>
        <dbReference type="PROSITE" id="PS50011"/>
    </source>
</evidence>
<dbReference type="EMBL" id="CP111013">
    <property type="protein sequence ID" value="WAQ96612.1"/>
    <property type="molecule type" value="Genomic_DNA"/>
</dbReference>
<proteinExistence type="predicted"/>
<accession>A0ABY7DG16</accession>
<dbReference type="InterPro" id="IPR008271">
    <property type="entry name" value="Ser/Thr_kinase_AS"/>
</dbReference>
<feature type="domain" description="Protein kinase" evidence="5">
    <location>
        <begin position="740"/>
        <end position="1017"/>
    </location>
</feature>
<feature type="region of interest" description="Disordered" evidence="4">
    <location>
        <begin position="80"/>
        <end position="107"/>
    </location>
</feature>
<evidence type="ECO:0000313" key="6">
    <source>
        <dbReference type="EMBL" id="WAQ96612.1"/>
    </source>
</evidence>
<dbReference type="Proteomes" id="UP001164746">
    <property type="component" value="Chromosome 2"/>
</dbReference>
<reference evidence="6" key="1">
    <citation type="submission" date="2022-11" db="EMBL/GenBank/DDBJ databases">
        <title>Centuries of genome instability and evolution in soft-shell clam transmissible cancer (bioRxiv).</title>
        <authorList>
            <person name="Hart S.F.M."/>
            <person name="Yonemitsu M.A."/>
            <person name="Giersch R.M."/>
            <person name="Beal B.F."/>
            <person name="Arriagada G."/>
            <person name="Davis B.W."/>
            <person name="Ostrander E.A."/>
            <person name="Goff S.P."/>
            <person name="Metzger M.J."/>
        </authorList>
    </citation>
    <scope>NUCLEOTIDE SEQUENCE</scope>
    <source>
        <strain evidence="6">MELC-2E11</strain>
        <tissue evidence="6">Siphon/mantle</tissue>
    </source>
</reference>
<evidence type="ECO:0000256" key="1">
    <source>
        <dbReference type="ARBA" id="ARBA00022741"/>
    </source>
</evidence>
<gene>
    <name evidence="6" type="ORF">MAR_029302</name>
</gene>
<sequence>MSDNEICSNKQQYKMSNLQVDKLVSSANCSTFFEFRFLLNVRCTANTLHTLQERGERIKAVIENIRTRSKKLKKKALVPATKKVSEPKEKEKMDAAGQEKRKQKPSGRHTMYKLHIGWRHYCQGDFRQITSRRGGGIRKMEYNITEPQSVESIIEVGKRLFFPNGKNSFGNLNDMEVNLTNYSGEKIERFCNIDEQPCTFQEFLKSTGRYSSQFHVYLSTKSITYDKIKPLEETSETSYLANRKTIQGLHVQYTKNETSEYSGDTSIITCHSTKQCRELSGIPDDIDDYDPLEDGYNVTYLAVNDKVYMERTSSGLSFPQDVAGQDSAYIFHGPNEICGMNEGKVVLGVVTNCSENVNYTWYKDQSIYAAGINLMLIHTNDTGVYNVKCQVGETLYTFEESVEIALPATTYRYDMDMRIDSEVTENLNTTHFGITADLKDCVSNTAATDSILDMVTQTFIETSDLGENDGKGTHSLTTTTFICDKDGTCANAVSAACETSVFCEKDGIGANAVSTFLETSVIHERDATGANAVLTFPETSVIHEKDGTGATAIPTIPETIPETSAMCVNNGTGTNTISTIPKVDVICEKDGKCSKTVQTIPATSVIFEKDGSDANTVSTGYFCEKYGAAVNKAPTVTETSILIENECTCSNAISTVTETSFLGDVTTEFLDISTGFVDSVETRLDKDENENDIKAKLTGKNSRKSMGSSDNLVAEQPPVKKGFTQLDANTDNLNVRFGDFKLLEKIGEGGFGEVYKGEYLGTDIAVKKVKIKRMKVVKQSVLQEVVTNSHLRHPNIVLLMGYSINTDCLYLLTEFIAGPNLDDVLFADNEYEFTVPQKHAVALQVCQGVAYLHNHNPIVIHRDIKPENILLTRNLETAKLCDMGLSKVKVMNTMTKTVADRRETQPGTPAYQAPEILLQARRGRTQADVWSLCCSLVELFTAKTIWDLTSEDDENDDSVQVIIRAMQRKDMPHGLSNLDREHTLSVQLKAVIQKGLSHQIEDRPTALDSVVALKHEL</sequence>
<evidence type="ECO:0000313" key="7">
    <source>
        <dbReference type="Proteomes" id="UP001164746"/>
    </source>
</evidence>
<keyword evidence="2 3" id="KW-0067">ATP-binding</keyword>
<dbReference type="PROSITE" id="PS50011">
    <property type="entry name" value="PROTEIN_KINASE_DOM"/>
    <property type="match status" value="1"/>
</dbReference>
<dbReference type="Pfam" id="PF00069">
    <property type="entry name" value="Pkinase"/>
    <property type="match status" value="1"/>
</dbReference>
<keyword evidence="7" id="KW-1185">Reference proteome</keyword>
<dbReference type="SUPFAM" id="SSF56112">
    <property type="entry name" value="Protein kinase-like (PK-like)"/>
    <property type="match status" value="1"/>
</dbReference>
<protein>
    <submittedName>
        <fullName evidence="6">CTR1-like protein</fullName>
    </submittedName>
</protein>
<dbReference type="PROSITE" id="PS00107">
    <property type="entry name" value="PROTEIN_KINASE_ATP"/>
    <property type="match status" value="1"/>
</dbReference>
<evidence type="ECO:0000256" key="4">
    <source>
        <dbReference type="SAM" id="MobiDB-lite"/>
    </source>
</evidence>
<dbReference type="InterPro" id="IPR017441">
    <property type="entry name" value="Protein_kinase_ATP_BS"/>
</dbReference>
<name>A0ABY7DG16_MYAAR</name>
<feature type="compositionally biased region" description="Basic and acidic residues" evidence="4">
    <location>
        <begin position="83"/>
        <end position="100"/>
    </location>
</feature>
<dbReference type="PROSITE" id="PS00108">
    <property type="entry name" value="PROTEIN_KINASE_ST"/>
    <property type="match status" value="1"/>
</dbReference>
<dbReference type="SMART" id="SM00220">
    <property type="entry name" value="S_TKc"/>
    <property type="match status" value="1"/>
</dbReference>
<dbReference type="InterPro" id="IPR011009">
    <property type="entry name" value="Kinase-like_dom_sf"/>
</dbReference>
<evidence type="ECO:0000256" key="3">
    <source>
        <dbReference type="PROSITE-ProRule" id="PRU10141"/>
    </source>
</evidence>
<evidence type="ECO:0000256" key="2">
    <source>
        <dbReference type="ARBA" id="ARBA00022840"/>
    </source>
</evidence>